<feature type="region of interest" description="Disordered" evidence="1">
    <location>
        <begin position="71"/>
        <end position="157"/>
    </location>
</feature>
<feature type="compositionally biased region" description="Low complexity" evidence="1">
    <location>
        <begin position="1056"/>
        <end position="1067"/>
    </location>
</feature>
<dbReference type="Proteomes" id="UP000291343">
    <property type="component" value="Unassembled WGS sequence"/>
</dbReference>
<comment type="caution">
    <text evidence="3">The sequence shown here is derived from an EMBL/GenBank/DDBJ whole genome shotgun (WGS) entry which is preliminary data.</text>
</comment>
<feature type="compositionally biased region" description="Low complexity" evidence="1">
    <location>
        <begin position="324"/>
        <end position="354"/>
    </location>
</feature>
<accession>A0A482XDM3</accession>
<feature type="compositionally biased region" description="Polar residues" evidence="1">
    <location>
        <begin position="726"/>
        <end position="737"/>
    </location>
</feature>
<gene>
    <name evidence="3" type="ORF">LSTR_LSTR007232</name>
</gene>
<evidence type="ECO:0000313" key="4">
    <source>
        <dbReference type="Proteomes" id="UP000291343"/>
    </source>
</evidence>
<dbReference type="PANTHER" id="PTHR11324">
    <property type="entry name" value="IL16-RELATED"/>
    <property type="match status" value="1"/>
</dbReference>
<dbReference type="InParanoid" id="A0A482XDM3"/>
<feature type="compositionally biased region" description="Low complexity" evidence="1">
    <location>
        <begin position="1003"/>
        <end position="1016"/>
    </location>
</feature>
<feature type="compositionally biased region" description="Pro residues" evidence="1">
    <location>
        <begin position="135"/>
        <end position="153"/>
    </location>
</feature>
<feature type="compositionally biased region" description="Basic and acidic residues" evidence="1">
    <location>
        <begin position="83"/>
        <end position="102"/>
    </location>
</feature>
<dbReference type="EMBL" id="QKKF02012050">
    <property type="protein sequence ID" value="RZF43896.1"/>
    <property type="molecule type" value="Genomic_DNA"/>
</dbReference>
<feature type="region of interest" description="Disordered" evidence="1">
    <location>
        <begin position="1039"/>
        <end position="1071"/>
    </location>
</feature>
<dbReference type="SMR" id="A0A482XDM3"/>
<evidence type="ECO:0000256" key="1">
    <source>
        <dbReference type="SAM" id="MobiDB-lite"/>
    </source>
</evidence>
<feature type="domain" description="PDZ" evidence="2">
    <location>
        <begin position="1136"/>
        <end position="1221"/>
    </location>
</feature>
<dbReference type="Pfam" id="PF00595">
    <property type="entry name" value="PDZ"/>
    <property type="match status" value="2"/>
</dbReference>
<protein>
    <recommendedName>
        <fullName evidence="2">PDZ domain-containing protein</fullName>
    </recommendedName>
</protein>
<dbReference type="InterPro" id="IPR036034">
    <property type="entry name" value="PDZ_sf"/>
</dbReference>
<feature type="region of interest" description="Disordered" evidence="1">
    <location>
        <begin position="184"/>
        <end position="205"/>
    </location>
</feature>
<feature type="compositionally biased region" description="Basic and acidic residues" evidence="1">
    <location>
        <begin position="972"/>
        <end position="996"/>
    </location>
</feature>
<dbReference type="PROSITE" id="PS50106">
    <property type="entry name" value="PDZ"/>
    <property type="match status" value="2"/>
</dbReference>
<dbReference type="CDD" id="cd06763">
    <property type="entry name" value="PDZ7_PDZD2-PDZ4_hPro-IL-16-like"/>
    <property type="match status" value="1"/>
</dbReference>
<dbReference type="InterPro" id="IPR001478">
    <property type="entry name" value="PDZ"/>
</dbReference>
<name>A0A482XDM3_LAOST</name>
<feature type="region of interest" description="Disordered" evidence="1">
    <location>
        <begin position="972"/>
        <end position="1016"/>
    </location>
</feature>
<organism evidence="3 4">
    <name type="scientific">Laodelphax striatellus</name>
    <name type="common">Small brown planthopper</name>
    <name type="synonym">Delphax striatella</name>
    <dbReference type="NCBI Taxonomy" id="195883"/>
    <lineage>
        <taxon>Eukaryota</taxon>
        <taxon>Metazoa</taxon>
        <taxon>Ecdysozoa</taxon>
        <taxon>Arthropoda</taxon>
        <taxon>Hexapoda</taxon>
        <taxon>Insecta</taxon>
        <taxon>Pterygota</taxon>
        <taxon>Neoptera</taxon>
        <taxon>Paraneoptera</taxon>
        <taxon>Hemiptera</taxon>
        <taxon>Auchenorrhyncha</taxon>
        <taxon>Fulgoroidea</taxon>
        <taxon>Delphacidae</taxon>
        <taxon>Criomorphinae</taxon>
        <taxon>Laodelphax</taxon>
    </lineage>
</organism>
<dbReference type="PANTHER" id="PTHR11324:SF16">
    <property type="entry name" value="PDZ DOMAIN-CONTAINING PROTEIN 2"/>
    <property type="match status" value="1"/>
</dbReference>
<feature type="region of interest" description="Disordered" evidence="1">
    <location>
        <begin position="324"/>
        <end position="389"/>
    </location>
</feature>
<feature type="region of interest" description="Disordered" evidence="1">
    <location>
        <begin position="902"/>
        <end position="921"/>
    </location>
</feature>
<feature type="domain" description="PDZ" evidence="2">
    <location>
        <begin position="1273"/>
        <end position="1345"/>
    </location>
</feature>
<dbReference type="STRING" id="195883.A0A482XDM3"/>
<evidence type="ECO:0000313" key="3">
    <source>
        <dbReference type="EMBL" id="RZF43896.1"/>
    </source>
</evidence>
<proteinExistence type="predicted"/>
<sequence length="1362" mass="146612">MEQPRIVFFTPKVCRQRTPLHRTDNGLPMLPADNVTDIPACPIAANDVQDTNNTGARTAMDTLLSEITALNLSPPPSFSRLPPDGHEFPPDYQEPHYQDTKYQEQLQQQTSDLLTSAAPPSKPARSLLAGDKTQSPPPLAKTQSLPPPLPCTAPPIMRKPVMRTSSSATQQLDLSAEKVLAAEDGPNKFGTRPPPSWRNDEKSEKSVRDKIAMFSNVSDEAPVYPPTVGGQTVRANRKLNRFKSSEDVFFSDTGSGADNLPPGKLLSRSVMSVDKVVSPYLPGESDGLMKKGTVTYSSSVDVSPLERRIKANGALDFANRTCSSTDLTSSASSTSSAYSSCSPESSLSPTISSYVGYSSTLPRKTTQAERKTSLASTRSPSLDGSNKSHATSLSRAVSFTVGSKLHTRSQSLVDVGSGLNKYVPKSNLNNANTEEARRASLNALIEQRRRSISKLRGLVIPEKVNEVPTIRQTILDLPEIISKDSVLPATKKSNEETRLQSINSYRIGVSKPTPPATNNLLSPPWKSEADTGVDLPKYSPAFKRKSLAVYGISSSASSVSSSLSSSREELRPYFDNNSTSNNFSKISKMNKSVSRNGYMSSDTDVLQNNEPPKSLESITSPTRSDMSFEFVSSSPSSPDDKMMRNGGGCSPQSVKGAADFRNNHEPEVTPVIKMTNGKRQQLSVDARRSAGEESDNDSAVSSSRSSISHDFSPPPSPLPDHLREGQSPSNSASSGDQRTLRRTLSSETTASAASSTASTLTSGSQASCSSSNSDSLNRRVLKAQSVEAINRKNVLSSARFSSGQDLKVGSPLIQRKFENENILDVDVEIDNTPTIDTKNFIEKLNETLLKEDNSTEQNDEDGEELIRYQIAAQQSTNFELNPAKVAYMEVEVVDGSSITATESEQMMSDSSSSNPSSMDGLSYGYASDSKIMYNGSENECENNNGGFYSGSYEDKIDERRVAKKRDMVKDAVKSEKEVIPNEKSRQKEAGDKEKEAMNGGGKAVASSSARVASNRRSVSVNDIRKAFEKADLSVNKQSVKSAMNGGGPGHSHARVSSLDSTASEDSSCVQTPTHFGSITNLQKEQQFGSITSLASSTSLISQQELQQLIDDANQTLEETGRGGGGGGGVSSHEVVVVILHRDMPASSVGITLAGGADYESKEITVHKVLAGSPADRDGRIQKGDRILSINGKRMKGVTHRESLTILKAPRPEVVLVVSRWRHTEGGGGGSQEDPLVVSIRNNQRHPRIPEQPLDVTTALLIEKETVSRGPPVTVCLQKDGAGLGFSLEGGKDSPLGDMPLTIKKIFTGGCAEKSGQLFAGDELLLVNGTDVTTMSRIEAWSLMKRLADGKVTLSLRHKTVTA</sequence>
<feature type="compositionally biased region" description="Low complexity" evidence="1">
    <location>
        <begin position="697"/>
        <end position="711"/>
    </location>
</feature>
<feature type="compositionally biased region" description="Polar residues" evidence="1">
    <location>
        <begin position="594"/>
        <end position="625"/>
    </location>
</feature>
<evidence type="ECO:0000259" key="2">
    <source>
        <dbReference type="PROSITE" id="PS50106"/>
    </source>
</evidence>
<dbReference type="SUPFAM" id="SSF50156">
    <property type="entry name" value="PDZ domain-like"/>
    <property type="match status" value="2"/>
</dbReference>
<dbReference type="OrthoDB" id="42382at2759"/>
<feature type="region of interest" description="Disordered" evidence="1">
    <location>
        <begin position="594"/>
        <end position="777"/>
    </location>
</feature>
<keyword evidence="4" id="KW-1185">Reference proteome</keyword>
<reference evidence="3 4" key="1">
    <citation type="journal article" date="2017" name="Gigascience">
        <title>Genome sequence of the small brown planthopper, Laodelphax striatellus.</title>
        <authorList>
            <person name="Zhu J."/>
            <person name="Jiang F."/>
            <person name="Wang X."/>
            <person name="Yang P."/>
            <person name="Bao Y."/>
            <person name="Zhao W."/>
            <person name="Wang W."/>
            <person name="Lu H."/>
            <person name="Wang Q."/>
            <person name="Cui N."/>
            <person name="Li J."/>
            <person name="Chen X."/>
            <person name="Luo L."/>
            <person name="Yu J."/>
            <person name="Kang L."/>
            <person name="Cui F."/>
        </authorList>
    </citation>
    <scope>NUCLEOTIDE SEQUENCE [LARGE SCALE GENOMIC DNA]</scope>
    <source>
        <strain evidence="3">Lst14</strain>
    </source>
</reference>
<dbReference type="SMART" id="SM00228">
    <property type="entry name" value="PDZ"/>
    <property type="match status" value="2"/>
</dbReference>
<feature type="compositionally biased region" description="Low complexity" evidence="1">
    <location>
        <begin position="742"/>
        <end position="775"/>
    </location>
</feature>
<dbReference type="Gene3D" id="2.30.42.10">
    <property type="match status" value="2"/>
</dbReference>
<feature type="compositionally biased region" description="Low complexity" evidence="1">
    <location>
        <begin position="903"/>
        <end position="918"/>
    </location>
</feature>
<feature type="compositionally biased region" description="Polar residues" evidence="1">
    <location>
        <begin position="373"/>
        <end position="389"/>
    </location>
</feature>
<feature type="compositionally biased region" description="Polar residues" evidence="1">
    <location>
        <begin position="355"/>
        <end position="365"/>
    </location>
</feature>